<reference evidence="1 2" key="1">
    <citation type="submission" date="2019-02" db="EMBL/GenBank/DDBJ databases">
        <title>Deep-cultivation of Planctomycetes and their phenomic and genomic characterization uncovers novel biology.</title>
        <authorList>
            <person name="Wiegand S."/>
            <person name="Jogler M."/>
            <person name="Boedeker C."/>
            <person name="Pinto D."/>
            <person name="Vollmers J."/>
            <person name="Rivas-Marin E."/>
            <person name="Kohn T."/>
            <person name="Peeters S.H."/>
            <person name="Heuer A."/>
            <person name="Rast P."/>
            <person name="Oberbeckmann S."/>
            <person name="Bunk B."/>
            <person name="Jeske O."/>
            <person name="Meyerdierks A."/>
            <person name="Storesund J.E."/>
            <person name="Kallscheuer N."/>
            <person name="Luecker S."/>
            <person name="Lage O.M."/>
            <person name="Pohl T."/>
            <person name="Merkel B.J."/>
            <person name="Hornburger P."/>
            <person name="Mueller R.-W."/>
            <person name="Bruemmer F."/>
            <person name="Labrenz M."/>
            <person name="Spormann A.M."/>
            <person name="Op den Camp H."/>
            <person name="Overmann J."/>
            <person name="Amann R."/>
            <person name="Jetten M.S.M."/>
            <person name="Mascher T."/>
            <person name="Medema M.H."/>
            <person name="Devos D.P."/>
            <person name="Kaster A.-K."/>
            <person name="Ovreas L."/>
            <person name="Rohde M."/>
            <person name="Galperin M.Y."/>
            <person name="Jogler C."/>
        </authorList>
    </citation>
    <scope>NUCLEOTIDE SEQUENCE [LARGE SCALE GENOMIC DNA]</scope>
    <source>
        <strain evidence="1 2">ETA_A8</strain>
    </source>
</reference>
<evidence type="ECO:0000313" key="1">
    <source>
        <dbReference type="EMBL" id="QDU28309.1"/>
    </source>
</evidence>
<evidence type="ECO:0008006" key="3">
    <source>
        <dbReference type="Google" id="ProtNLM"/>
    </source>
</evidence>
<gene>
    <name evidence="1" type="ORF">ETAA8_34090</name>
</gene>
<dbReference type="InterPro" id="IPR006311">
    <property type="entry name" value="TAT_signal"/>
</dbReference>
<dbReference type="InterPro" id="IPR017850">
    <property type="entry name" value="Alkaline_phosphatase_core_sf"/>
</dbReference>
<dbReference type="PROSITE" id="PS51318">
    <property type="entry name" value="TAT"/>
    <property type="match status" value="1"/>
</dbReference>
<dbReference type="InterPro" id="IPR010869">
    <property type="entry name" value="DUF1501"/>
</dbReference>
<proteinExistence type="predicted"/>
<dbReference type="SUPFAM" id="SSF53649">
    <property type="entry name" value="Alkaline phosphatase-like"/>
    <property type="match status" value="1"/>
</dbReference>
<dbReference type="AlphaFoldDB" id="A0A517YDN9"/>
<accession>A0A517YDN9</accession>
<keyword evidence="2" id="KW-1185">Reference proteome</keyword>
<dbReference type="OrthoDB" id="127333at2"/>
<dbReference type="PANTHER" id="PTHR43737:SF1">
    <property type="entry name" value="DUF1501 DOMAIN-CONTAINING PROTEIN"/>
    <property type="match status" value="1"/>
</dbReference>
<dbReference type="Pfam" id="PF07394">
    <property type="entry name" value="DUF1501"/>
    <property type="match status" value="1"/>
</dbReference>
<evidence type="ECO:0000313" key="2">
    <source>
        <dbReference type="Proteomes" id="UP000315017"/>
    </source>
</evidence>
<dbReference type="RefSeq" id="WP_145090372.1">
    <property type="nucleotide sequence ID" value="NZ_CP036274.1"/>
</dbReference>
<dbReference type="PANTHER" id="PTHR43737">
    <property type="entry name" value="BLL7424 PROTEIN"/>
    <property type="match status" value="1"/>
</dbReference>
<dbReference type="Proteomes" id="UP000315017">
    <property type="component" value="Chromosome"/>
</dbReference>
<protein>
    <recommendedName>
        <fullName evidence="3">DUF1501 domain-containing protein</fullName>
    </recommendedName>
</protein>
<dbReference type="EMBL" id="CP036274">
    <property type="protein sequence ID" value="QDU28309.1"/>
    <property type="molecule type" value="Genomic_DNA"/>
</dbReference>
<name>A0A517YDN9_9BACT</name>
<organism evidence="1 2">
    <name type="scientific">Anatilimnocola aggregata</name>
    <dbReference type="NCBI Taxonomy" id="2528021"/>
    <lineage>
        <taxon>Bacteria</taxon>
        <taxon>Pseudomonadati</taxon>
        <taxon>Planctomycetota</taxon>
        <taxon>Planctomycetia</taxon>
        <taxon>Pirellulales</taxon>
        <taxon>Pirellulaceae</taxon>
        <taxon>Anatilimnocola</taxon>
    </lineage>
</organism>
<sequence length="479" mass="53127">MFNDNLHLPKRREFLKSAGLGFGSLALASMLQKDSQADVIPAGPLAPKQPHLPPKVKSIIWLFMTGAPSQVDTWDYKPELQKRDGQELAGSDPKTGFFTTSGKCLKSPFEWKQHGESGSWVPEIFPHLSQHVDKMCFLHSMYLRQNNHAPASIELMCGTNRPGLPALGAWLTYGLGSLNQDLPSYVVMHDTRPRGDDQIWSAGFLPKTYQALALDARRKEAIDNLLRDNKHTDAQQRSQLDLMRQLNQEHAATRPTQTDLAARINSYELAYRMQMAAPEAMDLTKETAATHQQYGLDKPECATFARQCLLARRLVERGVRFVQIFAGKGVGGDGSVNDVPWDCHTDVQTNHRSCGLHTDQPAAALLADLSARGLLESTLVIWGGEFGRTSDSQGAKGRDHNPNGFTIWMAGAGVKAGLHYGATDEFGYKAVENKVHVNDLHATLLHLLGLEHTKLTYRFNGRDFRLTDVAGEVLKEIII</sequence>
<dbReference type="KEGG" id="aagg:ETAA8_34090"/>